<dbReference type="InterPro" id="IPR043504">
    <property type="entry name" value="Peptidase_S1_PA_chymotrypsin"/>
</dbReference>
<dbReference type="KEGG" id="apro:F751_6680"/>
<evidence type="ECO:0008006" key="3">
    <source>
        <dbReference type="Google" id="ProtNLM"/>
    </source>
</evidence>
<proteinExistence type="predicted"/>
<evidence type="ECO:0000313" key="1">
    <source>
        <dbReference type="EMBL" id="KFM26723.1"/>
    </source>
</evidence>
<sequence>MSGAKRREGVIAKWHADAPPLVKKLHQCPTYKTASTEVLLSRVAWIVPTLRRALAWHMHEKPFRRVRHRAYVSRERAITQLAEQLRAPRGMTTVVGVGNWSAQDRGGIMRGTPPGPWIRFLRRLRRVCRVVVVDEHRSSKLCCACHATLHAHQYVRVRNDEEKLVDVWDTKRCPTYKTASTEVLLSRVAKIVPDLREGLAWHRDKKPFRKLRHQAYVGRERAINRLAEQLRAPRGMTTVVGVGNWSAQDRGGIMRGTPPGPWIRFLRRLRRVCRVVVVDEHRSSKLCCACHATLHAHQYVRVRNDEEKLVDVWDTKRCTEQRLQSQRQDKSIVYRLFTAPSCAIDSTCAPEFDFLQHAVVQITNPMTSNFCTGTLLKGPGDKIYVLSAYHCLAFMGKRFMYPWSTFSIIFDYKLPCNASYVEDVPRTFDRYLTGLAVVFQDVYSDVGVFELLQDIPPEWGVVLAGWEAANLGSNFTYTCISQPAGDVQKIAYGKVYNQIPSVILDAVNEEVDVYNVSCSTHACNFYATHVQHGSMTHGSSGAGMFADELGKIMGVLSTGRGSVCPGTVNKDDPRPSRVVFGSLGGAWEHGLHRIFNRSVEDEGGAEFEEYTRALPTITVGNIVPEVNPRKGSTSFSIALQQEPDKDTTISLTPTQTDLVSVTPQTLTFTRSNWRTPQFVSVTAGRAHPEATLQFDVALTWPVVSEAGGWSSRTKTISGVVWAERKGNSFFNPQEVRVPFRHVMDLERYNPQIPLITEHNGPFIPAKYFVYTAQKTEVTRKGWAYYFVAHPRTQVTIPGQSKSLNGKASMTIASMPLAEAVTESLNPTRLRIPAVPSHAVLPITIAPVLAWLDLEEDHTLNITTCSNKTDVGAEITVMDDQLEVIRTTGLARDNACVSIPSVVVEGGRRYFISITPVQYQFSLGKKTHQVDIHILDA</sequence>
<gene>
    <name evidence="1" type="ORF">F751_6680</name>
</gene>
<reference evidence="1 2" key="1">
    <citation type="journal article" date="2014" name="BMC Genomics">
        <title>Oil accumulation mechanisms of the oleaginous microalga Chlorella protothecoides revealed through its genome, transcriptomes, and proteomes.</title>
        <authorList>
            <person name="Gao C."/>
            <person name="Wang Y."/>
            <person name="Shen Y."/>
            <person name="Yan D."/>
            <person name="He X."/>
            <person name="Dai J."/>
            <person name="Wu Q."/>
        </authorList>
    </citation>
    <scope>NUCLEOTIDE SEQUENCE [LARGE SCALE GENOMIC DNA]</scope>
    <source>
        <strain evidence="1 2">0710</strain>
    </source>
</reference>
<dbReference type="GeneID" id="23618071"/>
<keyword evidence="2" id="KW-1185">Reference proteome</keyword>
<accession>A0A087SLW9</accession>
<dbReference type="OrthoDB" id="102943at2759"/>
<evidence type="ECO:0000313" key="2">
    <source>
        <dbReference type="Proteomes" id="UP000028924"/>
    </source>
</evidence>
<dbReference type="InterPro" id="IPR009003">
    <property type="entry name" value="Peptidase_S1_PA"/>
</dbReference>
<protein>
    <recommendedName>
        <fullName evidence="3">Peptidase S1 domain-containing protein</fullName>
    </recommendedName>
</protein>
<dbReference type="Gene3D" id="2.40.10.10">
    <property type="entry name" value="Trypsin-like serine proteases"/>
    <property type="match status" value="2"/>
</dbReference>
<dbReference type="RefSeq" id="XP_011399661.1">
    <property type="nucleotide sequence ID" value="XM_011401359.1"/>
</dbReference>
<organism evidence="1 2">
    <name type="scientific">Auxenochlorella protothecoides</name>
    <name type="common">Green microalga</name>
    <name type="synonym">Chlorella protothecoides</name>
    <dbReference type="NCBI Taxonomy" id="3075"/>
    <lineage>
        <taxon>Eukaryota</taxon>
        <taxon>Viridiplantae</taxon>
        <taxon>Chlorophyta</taxon>
        <taxon>core chlorophytes</taxon>
        <taxon>Trebouxiophyceae</taxon>
        <taxon>Chlorellales</taxon>
        <taxon>Chlorellaceae</taxon>
        <taxon>Auxenochlorella</taxon>
    </lineage>
</organism>
<dbReference type="Proteomes" id="UP000028924">
    <property type="component" value="Unassembled WGS sequence"/>
</dbReference>
<dbReference type="EMBL" id="KL662130">
    <property type="protein sequence ID" value="KFM26723.1"/>
    <property type="molecule type" value="Genomic_DNA"/>
</dbReference>
<dbReference type="AlphaFoldDB" id="A0A087SLW9"/>
<name>A0A087SLW9_AUXPR</name>
<dbReference type="SUPFAM" id="SSF50494">
    <property type="entry name" value="Trypsin-like serine proteases"/>
    <property type="match status" value="1"/>
</dbReference>